<proteinExistence type="predicted"/>
<reference evidence="1" key="2">
    <citation type="journal article" date="2015" name="Fish Shellfish Immunol.">
        <title>Early steps in the European eel (Anguilla anguilla)-Vibrio vulnificus interaction in the gills: Role of the RtxA13 toxin.</title>
        <authorList>
            <person name="Callol A."/>
            <person name="Pajuelo D."/>
            <person name="Ebbesson L."/>
            <person name="Teles M."/>
            <person name="MacKenzie S."/>
            <person name="Amaro C."/>
        </authorList>
    </citation>
    <scope>NUCLEOTIDE SEQUENCE</scope>
</reference>
<dbReference type="AlphaFoldDB" id="A0A0E9SA53"/>
<organism evidence="1">
    <name type="scientific">Anguilla anguilla</name>
    <name type="common">European freshwater eel</name>
    <name type="synonym">Muraena anguilla</name>
    <dbReference type="NCBI Taxonomy" id="7936"/>
    <lineage>
        <taxon>Eukaryota</taxon>
        <taxon>Metazoa</taxon>
        <taxon>Chordata</taxon>
        <taxon>Craniata</taxon>
        <taxon>Vertebrata</taxon>
        <taxon>Euteleostomi</taxon>
        <taxon>Actinopterygii</taxon>
        <taxon>Neopterygii</taxon>
        <taxon>Teleostei</taxon>
        <taxon>Anguilliformes</taxon>
        <taxon>Anguillidae</taxon>
        <taxon>Anguilla</taxon>
    </lineage>
</organism>
<name>A0A0E9SA53_ANGAN</name>
<reference evidence="1" key="1">
    <citation type="submission" date="2014-11" db="EMBL/GenBank/DDBJ databases">
        <authorList>
            <person name="Amaro Gonzalez C."/>
        </authorList>
    </citation>
    <scope>NUCLEOTIDE SEQUENCE</scope>
</reference>
<sequence>MRQARLFFLPHLQLDRISCLQCSAGTTFSFL</sequence>
<evidence type="ECO:0000313" key="1">
    <source>
        <dbReference type="EMBL" id="JAH38254.1"/>
    </source>
</evidence>
<dbReference type="EMBL" id="GBXM01070323">
    <property type="protein sequence ID" value="JAH38254.1"/>
    <property type="molecule type" value="Transcribed_RNA"/>
</dbReference>
<accession>A0A0E9SA53</accession>
<protein>
    <submittedName>
        <fullName evidence="1">Uncharacterized protein</fullName>
    </submittedName>
</protein>